<feature type="transmembrane region" description="Helical" evidence="9">
    <location>
        <begin position="227"/>
        <end position="250"/>
    </location>
</feature>
<dbReference type="InterPro" id="IPR036259">
    <property type="entry name" value="MFS_trans_sf"/>
</dbReference>
<dbReference type="InterPro" id="IPR003663">
    <property type="entry name" value="Sugar/inositol_transpt"/>
</dbReference>
<feature type="region of interest" description="Disordered" evidence="8">
    <location>
        <begin position="1"/>
        <end position="26"/>
    </location>
</feature>
<evidence type="ECO:0000259" key="10">
    <source>
        <dbReference type="PROSITE" id="PS50850"/>
    </source>
</evidence>
<dbReference type="Gene3D" id="1.20.1250.20">
    <property type="entry name" value="MFS general substrate transporter like domains"/>
    <property type="match status" value="1"/>
</dbReference>
<dbReference type="SUPFAM" id="SSF103473">
    <property type="entry name" value="MFS general substrate transporter"/>
    <property type="match status" value="1"/>
</dbReference>
<protein>
    <submittedName>
        <fullName evidence="11">Lactose permease</fullName>
    </submittedName>
</protein>
<dbReference type="Proteomes" id="UP000469558">
    <property type="component" value="Unassembled WGS sequence"/>
</dbReference>
<evidence type="ECO:0000256" key="8">
    <source>
        <dbReference type="SAM" id="MobiDB-lite"/>
    </source>
</evidence>
<sequence length="578" mass="64387">MSDKYSPGHHGQHEHQEVVEEWPPRVEEEKHEEVEIRIIKGNEAFNEAMLKEPPRPFTWATIQLYAACFVGFFCATMNGYDGSLINNLLQNPWFLDYYHGENAGIWAGIVTSMYQIGGVVSLPFVGPAADTFGRRFGMWVGCLCVIIGTIIQGVATQSEGTKQFMGGRFLLGFGVNIASAAGPMYVVEVSHPAYRGIVTAIFNCFWFTGAIIASGVARGGINAGGNISWRLVIWIQLMFSSIIFLSAYFLPESPRWLYVNNKREQSKAMLTKFHGEGNPDSEWVSLQLNEYEELLEMDGADKRWWDYRALFKNRSTCYRLFCNVCITIFGQWAGNAVLSYFLGKVLDTVGIHSAIGQANVTLINNCQQFCFALLGANLVDRVGRRPLLLFSNIGCCVVWLAMTVSTAIYQESIPHNPDPAQKVYGTNKAAGTASLAFIFIFGAVYSVGFTPLQALYPVEVLSFEMRAKGMGFSGFAVAAGKRGLSSSKFHADMETAGLLNQFAWPVSLQKIGWKTYIIFTVWCGIQSAVIFFWIPETKNRTLEELDEIFNSKSPVKTSIQKKRLGFDAYGDVVNIQDI</sequence>
<dbReference type="PANTHER" id="PTHR48022:SF13">
    <property type="entry name" value="MAJOR FACILITATOR SUPERFAMILY (MFS) PROFILE DOMAIN-CONTAINING PROTEIN"/>
    <property type="match status" value="1"/>
</dbReference>
<name>A0A8T9C0C8_9HELO</name>
<dbReference type="PROSITE" id="PS50850">
    <property type="entry name" value="MFS"/>
    <property type="match status" value="1"/>
</dbReference>
<evidence type="ECO:0000313" key="11">
    <source>
        <dbReference type="EMBL" id="TVY73581.1"/>
    </source>
</evidence>
<keyword evidence="5 9" id="KW-1133">Transmembrane helix</keyword>
<feature type="transmembrane region" description="Helical" evidence="9">
    <location>
        <begin position="167"/>
        <end position="187"/>
    </location>
</feature>
<dbReference type="Pfam" id="PF00083">
    <property type="entry name" value="Sugar_tr"/>
    <property type="match status" value="1"/>
</dbReference>
<gene>
    <name evidence="11" type="primary">LAC12_16</name>
    <name evidence="11" type="ORF">LSUE1_G008592</name>
</gene>
<evidence type="ECO:0000256" key="4">
    <source>
        <dbReference type="ARBA" id="ARBA00022692"/>
    </source>
</evidence>
<feature type="transmembrane region" description="Helical" evidence="9">
    <location>
        <begin position="516"/>
        <end position="534"/>
    </location>
</feature>
<feature type="transmembrane region" description="Helical" evidence="9">
    <location>
        <begin position="429"/>
        <end position="456"/>
    </location>
</feature>
<reference evidence="11 12" key="1">
    <citation type="submission" date="2018-05" db="EMBL/GenBank/DDBJ databases">
        <title>Genome sequencing and assembly of the regulated plant pathogen Lachnellula willkommii and related sister species for the development of diagnostic species identification markers.</title>
        <authorList>
            <person name="Giroux E."/>
            <person name="Bilodeau G."/>
        </authorList>
    </citation>
    <scope>NUCLEOTIDE SEQUENCE [LARGE SCALE GENOMIC DNA]</scope>
    <source>
        <strain evidence="11 12">CBS 268.59</strain>
    </source>
</reference>
<dbReference type="EMBL" id="QGMK01001040">
    <property type="protein sequence ID" value="TVY73581.1"/>
    <property type="molecule type" value="Genomic_DNA"/>
</dbReference>
<feature type="transmembrane region" description="Helical" evidence="9">
    <location>
        <begin position="103"/>
        <end position="124"/>
    </location>
</feature>
<comment type="subcellular location">
    <subcellularLocation>
        <location evidence="1">Membrane</location>
        <topology evidence="1">Multi-pass membrane protein</topology>
    </subcellularLocation>
</comment>
<comment type="caution">
    <text evidence="11">The sequence shown here is derived from an EMBL/GenBank/DDBJ whole genome shotgun (WGS) entry which is preliminary data.</text>
</comment>
<keyword evidence="6 9" id="KW-0472">Membrane</keyword>
<dbReference type="InterPro" id="IPR050360">
    <property type="entry name" value="MFS_Sugar_Transporters"/>
</dbReference>
<comment type="similarity">
    <text evidence="2 7">Belongs to the major facilitator superfamily. Sugar transporter (TC 2.A.1.1) family.</text>
</comment>
<feature type="domain" description="Major facilitator superfamily (MFS) profile" evidence="10">
    <location>
        <begin position="67"/>
        <end position="538"/>
    </location>
</feature>
<dbReference type="OrthoDB" id="6133115at2759"/>
<dbReference type="PROSITE" id="PS00216">
    <property type="entry name" value="SUGAR_TRANSPORT_1"/>
    <property type="match status" value="1"/>
</dbReference>
<accession>A0A8T9C0C8</accession>
<feature type="transmembrane region" description="Helical" evidence="9">
    <location>
        <begin position="136"/>
        <end position="155"/>
    </location>
</feature>
<feature type="compositionally biased region" description="Basic and acidic residues" evidence="8">
    <location>
        <begin position="11"/>
        <end position="26"/>
    </location>
</feature>
<evidence type="ECO:0000256" key="7">
    <source>
        <dbReference type="RuleBase" id="RU003346"/>
    </source>
</evidence>
<feature type="transmembrane region" description="Helical" evidence="9">
    <location>
        <begin position="57"/>
        <end position="80"/>
    </location>
</feature>
<keyword evidence="4 9" id="KW-0812">Transmembrane</keyword>
<keyword evidence="3 7" id="KW-0813">Transport</keyword>
<evidence type="ECO:0000256" key="9">
    <source>
        <dbReference type="SAM" id="Phobius"/>
    </source>
</evidence>
<dbReference type="InterPro" id="IPR005828">
    <property type="entry name" value="MFS_sugar_transport-like"/>
</dbReference>
<evidence type="ECO:0000313" key="12">
    <source>
        <dbReference type="Proteomes" id="UP000469558"/>
    </source>
</evidence>
<evidence type="ECO:0000256" key="6">
    <source>
        <dbReference type="ARBA" id="ARBA00023136"/>
    </source>
</evidence>
<evidence type="ECO:0000256" key="3">
    <source>
        <dbReference type="ARBA" id="ARBA00022448"/>
    </source>
</evidence>
<dbReference type="GO" id="GO:0016020">
    <property type="term" value="C:membrane"/>
    <property type="evidence" value="ECO:0007669"/>
    <property type="project" value="UniProtKB-SubCell"/>
</dbReference>
<dbReference type="NCBIfam" id="TIGR00879">
    <property type="entry name" value="SP"/>
    <property type="match status" value="1"/>
</dbReference>
<feature type="transmembrane region" description="Helical" evidence="9">
    <location>
        <begin position="199"/>
        <end position="221"/>
    </location>
</feature>
<dbReference type="AlphaFoldDB" id="A0A8T9C0C8"/>
<dbReference type="PRINTS" id="PR00171">
    <property type="entry name" value="SUGRTRNSPORT"/>
</dbReference>
<evidence type="ECO:0000256" key="5">
    <source>
        <dbReference type="ARBA" id="ARBA00022989"/>
    </source>
</evidence>
<organism evidence="11 12">
    <name type="scientific">Lachnellula suecica</name>
    <dbReference type="NCBI Taxonomy" id="602035"/>
    <lineage>
        <taxon>Eukaryota</taxon>
        <taxon>Fungi</taxon>
        <taxon>Dikarya</taxon>
        <taxon>Ascomycota</taxon>
        <taxon>Pezizomycotina</taxon>
        <taxon>Leotiomycetes</taxon>
        <taxon>Helotiales</taxon>
        <taxon>Lachnaceae</taxon>
        <taxon>Lachnellula</taxon>
    </lineage>
</organism>
<proteinExistence type="inferred from homology"/>
<keyword evidence="12" id="KW-1185">Reference proteome</keyword>
<feature type="transmembrane region" description="Helical" evidence="9">
    <location>
        <begin position="387"/>
        <end position="409"/>
    </location>
</feature>
<dbReference type="GO" id="GO:0005351">
    <property type="term" value="F:carbohydrate:proton symporter activity"/>
    <property type="evidence" value="ECO:0007669"/>
    <property type="project" value="TreeGrafter"/>
</dbReference>
<evidence type="ECO:0000256" key="2">
    <source>
        <dbReference type="ARBA" id="ARBA00010992"/>
    </source>
</evidence>
<dbReference type="FunFam" id="1.20.1250.20:FF:000217">
    <property type="entry name" value="MFS lactose permease, putative"/>
    <property type="match status" value="1"/>
</dbReference>
<evidence type="ECO:0000256" key="1">
    <source>
        <dbReference type="ARBA" id="ARBA00004141"/>
    </source>
</evidence>
<dbReference type="InterPro" id="IPR020846">
    <property type="entry name" value="MFS_dom"/>
</dbReference>
<dbReference type="InterPro" id="IPR005829">
    <property type="entry name" value="Sugar_transporter_CS"/>
</dbReference>
<dbReference type="PANTHER" id="PTHR48022">
    <property type="entry name" value="PLASTIDIC GLUCOSE TRANSPORTER 4"/>
    <property type="match status" value="1"/>
</dbReference>